<dbReference type="AlphaFoldDB" id="A0AAV6K6Q0"/>
<evidence type="ECO:0000259" key="13">
    <source>
        <dbReference type="PROSITE" id="PS51032"/>
    </source>
</evidence>
<feature type="transmembrane region" description="Helical" evidence="12">
    <location>
        <begin position="281"/>
        <end position="308"/>
    </location>
</feature>
<dbReference type="InterPro" id="IPR016177">
    <property type="entry name" value="DNA-bd_dom_sf"/>
</dbReference>
<protein>
    <recommendedName>
        <fullName evidence="13">AP2/ERF domain-containing protein</fullName>
    </recommendedName>
</protein>
<name>A0AAV6K6Q0_9ERIC</name>
<evidence type="ECO:0000256" key="1">
    <source>
        <dbReference type="ARBA" id="ARBA00004123"/>
    </source>
</evidence>
<dbReference type="InterPro" id="IPR006634">
    <property type="entry name" value="TLC-dom"/>
</dbReference>
<dbReference type="SUPFAM" id="SSF54171">
    <property type="entry name" value="DNA-binding domain"/>
    <property type="match status" value="1"/>
</dbReference>
<keyword evidence="6" id="KW-0805">Transcription regulation</keyword>
<dbReference type="SMART" id="SM00380">
    <property type="entry name" value="AP2"/>
    <property type="match status" value="1"/>
</dbReference>
<feature type="region of interest" description="Disordered" evidence="11">
    <location>
        <begin position="174"/>
        <end position="197"/>
    </location>
</feature>
<dbReference type="GO" id="GO:0003700">
    <property type="term" value="F:DNA-binding transcription factor activity"/>
    <property type="evidence" value="ECO:0007669"/>
    <property type="project" value="InterPro"/>
</dbReference>
<evidence type="ECO:0000313" key="15">
    <source>
        <dbReference type="Proteomes" id="UP000823749"/>
    </source>
</evidence>
<dbReference type="Pfam" id="PF00847">
    <property type="entry name" value="AP2"/>
    <property type="match status" value="1"/>
</dbReference>
<dbReference type="Proteomes" id="UP000823749">
    <property type="component" value="Chromosome 5"/>
</dbReference>
<feature type="compositionally biased region" description="Low complexity" evidence="11">
    <location>
        <begin position="181"/>
        <end position="191"/>
    </location>
</feature>
<evidence type="ECO:0000256" key="4">
    <source>
        <dbReference type="ARBA" id="ARBA00022821"/>
    </source>
</evidence>
<organism evidence="14 15">
    <name type="scientific">Rhododendron griersonianum</name>
    <dbReference type="NCBI Taxonomy" id="479676"/>
    <lineage>
        <taxon>Eukaryota</taxon>
        <taxon>Viridiplantae</taxon>
        <taxon>Streptophyta</taxon>
        <taxon>Embryophyta</taxon>
        <taxon>Tracheophyta</taxon>
        <taxon>Spermatophyta</taxon>
        <taxon>Magnoliopsida</taxon>
        <taxon>eudicotyledons</taxon>
        <taxon>Gunneridae</taxon>
        <taxon>Pentapetalae</taxon>
        <taxon>asterids</taxon>
        <taxon>Ericales</taxon>
        <taxon>Ericaceae</taxon>
        <taxon>Ericoideae</taxon>
        <taxon>Rhodoreae</taxon>
        <taxon>Rhododendron</taxon>
    </lineage>
</organism>
<evidence type="ECO:0000256" key="3">
    <source>
        <dbReference type="ARBA" id="ARBA00022692"/>
    </source>
</evidence>
<comment type="subcellular location">
    <subcellularLocation>
        <location evidence="2">Membrane</location>
        <topology evidence="2">Multi-pass membrane protein</topology>
    </subcellularLocation>
    <subcellularLocation>
        <location evidence="1">Nucleus</location>
    </subcellularLocation>
</comment>
<evidence type="ECO:0000256" key="11">
    <source>
        <dbReference type="SAM" id="MobiDB-lite"/>
    </source>
</evidence>
<evidence type="ECO:0000256" key="6">
    <source>
        <dbReference type="ARBA" id="ARBA00023015"/>
    </source>
</evidence>
<evidence type="ECO:0000256" key="10">
    <source>
        <dbReference type="ARBA" id="ARBA00023242"/>
    </source>
</evidence>
<dbReference type="GO" id="GO:0003677">
    <property type="term" value="F:DNA binding"/>
    <property type="evidence" value="ECO:0007669"/>
    <property type="project" value="UniProtKB-KW"/>
</dbReference>
<evidence type="ECO:0000256" key="8">
    <source>
        <dbReference type="ARBA" id="ARBA00023136"/>
    </source>
</evidence>
<dbReference type="CDD" id="cd00018">
    <property type="entry name" value="AP2"/>
    <property type="match status" value="1"/>
</dbReference>
<evidence type="ECO:0000256" key="12">
    <source>
        <dbReference type="SAM" id="Phobius"/>
    </source>
</evidence>
<dbReference type="InterPro" id="IPR044808">
    <property type="entry name" value="ERF_plant"/>
</dbReference>
<evidence type="ECO:0000256" key="9">
    <source>
        <dbReference type="ARBA" id="ARBA00023163"/>
    </source>
</evidence>
<dbReference type="GO" id="GO:0009873">
    <property type="term" value="P:ethylene-activated signaling pathway"/>
    <property type="evidence" value="ECO:0007669"/>
    <property type="project" value="InterPro"/>
</dbReference>
<keyword evidence="9" id="KW-0804">Transcription</keyword>
<dbReference type="FunFam" id="3.30.730.10:FF:000001">
    <property type="entry name" value="Ethylene-responsive transcription factor 2"/>
    <property type="match status" value="1"/>
</dbReference>
<evidence type="ECO:0000256" key="2">
    <source>
        <dbReference type="ARBA" id="ARBA00004141"/>
    </source>
</evidence>
<keyword evidence="15" id="KW-1185">Reference proteome</keyword>
<feature type="transmembrane region" description="Helical" evidence="12">
    <location>
        <begin position="328"/>
        <end position="350"/>
    </location>
</feature>
<keyword evidence="7" id="KW-0238">DNA-binding</keyword>
<dbReference type="GO" id="GO:0016020">
    <property type="term" value="C:membrane"/>
    <property type="evidence" value="ECO:0007669"/>
    <property type="project" value="UniProtKB-SubCell"/>
</dbReference>
<sequence length="377" mass="42994">MHSSPKDGGATTSHHPSLPQPPSLTHEQESSVMVAALGNVTSGDTAHGFRLLLSSTESAATYSAGDQHGHPVFPIPDPDTCQFCKINGCLGCNFFAPNSAKENRKGKAVKRVKKNKYRGVRQRPWGKWAAEIRDPRRAVRVWLGTFETAEEAARAYDKAAIEFRGPRAKLNFPFPDNTLVNQSQNSESQQQEGRENLREEMEMEMEMGKEREKELWEMEEFGEEDIEEWMLTMVGLDGVDSTSDSGNKIFFRIGSVILALHDASDVFMEAAKVFKYSEKELGASVCFGLFAISWLLLRLIFFPFWIIIKSTSKDLCKFLRLSEAYDMSLYYVFNTMLVTLLMFHIYWWYLIWSMIMRQLKNQGKVGEDIRSDSEDDE</sequence>
<dbReference type="PANTHER" id="PTHR31190:SF181">
    <property type="entry name" value="OS02G0764700 PROTEIN"/>
    <property type="match status" value="1"/>
</dbReference>
<reference evidence="14" key="1">
    <citation type="submission" date="2020-08" db="EMBL/GenBank/DDBJ databases">
        <title>Plant Genome Project.</title>
        <authorList>
            <person name="Zhang R.-G."/>
        </authorList>
    </citation>
    <scope>NUCLEOTIDE SEQUENCE</scope>
    <source>
        <strain evidence="14">WSP0</strain>
        <tissue evidence="14">Leaf</tissue>
    </source>
</reference>
<keyword evidence="8 12" id="KW-0472">Membrane</keyword>
<comment type="caution">
    <text evidence="14">The sequence shown here is derived from an EMBL/GenBank/DDBJ whole genome shotgun (WGS) entry which is preliminary data.</text>
</comment>
<evidence type="ECO:0000313" key="14">
    <source>
        <dbReference type="EMBL" id="KAG5548146.1"/>
    </source>
</evidence>
<evidence type="ECO:0000256" key="5">
    <source>
        <dbReference type="ARBA" id="ARBA00022989"/>
    </source>
</evidence>
<dbReference type="InterPro" id="IPR001471">
    <property type="entry name" value="AP2/ERF_dom"/>
</dbReference>
<dbReference type="GO" id="GO:0005634">
    <property type="term" value="C:nucleus"/>
    <property type="evidence" value="ECO:0007669"/>
    <property type="project" value="UniProtKB-SubCell"/>
</dbReference>
<dbReference type="PROSITE" id="PS51032">
    <property type="entry name" value="AP2_ERF"/>
    <property type="match status" value="1"/>
</dbReference>
<keyword evidence="3 12" id="KW-0812">Transmembrane</keyword>
<dbReference type="SMART" id="SM00724">
    <property type="entry name" value="TLC"/>
    <property type="match status" value="1"/>
</dbReference>
<feature type="domain" description="AP2/ERF" evidence="13">
    <location>
        <begin position="116"/>
        <end position="173"/>
    </location>
</feature>
<dbReference type="EMBL" id="JACTNZ010000005">
    <property type="protein sequence ID" value="KAG5548146.1"/>
    <property type="molecule type" value="Genomic_DNA"/>
</dbReference>
<feature type="region of interest" description="Disordered" evidence="11">
    <location>
        <begin position="1"/>
        <end position="28"/>
    </location>
</feature>
<dbReference type="GO" id="GO:0006952">
    <property type="term" value="P:defense response"/>
    <property type="evidence" value="ECO:0007669"/>
    <property type="project" value="UniProtKB-KW"/>
</dbReference>
<keyword evidence="10" id="KW-0539">Nucleus</keyword>
<dbReference type="Pfam" id="PF03798">
    <property type="entry name" value="TRAM_LAG1_CLN8"/>
    <property type="match status" value="1"/>
</dbReference>
<keyword evidence="5 12" id="KW-1133">Transmembrane helix</keyword>
<dbReference type="Gene3D" id="3.30.730.10">
    <property type="entry name" value="AP2/ERF domain"/>
    <property type="match status" value="1"/>
</dbReference>
<dbReference type="PRINTS" id="PR00367">
    <property type="entry name" value="ETHRSPELEMNT"/>
</dbReference>
<gene>
    <name evidence="14" type="ORF">RHGRI_013746</name>
</gene>
<dbReference type="PANTHER" id="PTHR31190">
    <property type="entry name" value="DNA-BINDING DOMAIN"/>
    <property type="match status" value="1"/>
</dbReference>
<evidence type="ECO:0000256" key="7">
    <source>
        <dbReference type="ARBA" id="ARBA00023125"/>
    </source>
</evidence>
<proteinExistence type="predicted"/>
<dbReference type="InterPro" id="IPR036955">
    <property type="entry name" value="AP2/ERF_dom_sf"/>
</dbReference>
<keyword evidence="4" id="KW-0611">Plant defense</keyword>
<accession>A0AAV6K6Q0</accession>